<name>A0ABU8Y775_9MICO</name>
<evidence type="ECO:0000313" key="2">
    <source>
        <dbReference type="EMBL" id="MEK0170685.1"/>
    </source>
</evidence>
<evidence type="ECO:0008006" key="4">
    <source>
        <dbReference type="Google" id="ProtNLM"/>
    </source>
</evidence>
<keyword evidence="1" id="KW-1133">Transmembrane helix</keyword>
<protein>
    <recommendedName>
        <fullName evidence="4">DUF2975 domain-containing protein</fullName>
    </recommendedName>
</protein>
<keyword evidence="1" id="KW-0812">Transmembrane</keyword>
<comment type="caution">
    <text evidence="2">The sequence shown here is derived from an EMBL/GenBank/DDBJ whole genome shotgun (WGS) entry which is preliminary data.</text>
</comment>
<feature type="transmembrane region" description="Helical" evidence="1">
    <location>
        <begin position="97"/>
        <end position="115"/>
    </location>
</feature>
<accession>A0ABU8Y775</accession>
<keyword evidence="3" id="KW-1185">Reference proteome</keyword>
<dbReference type="Proteomes" id="UP001370299">
    <property type="component" value="Unassembled WGS sequence"/>
</dbReference>
<proteinExistence type="predicted"/>
<dbReference type="RefSeq" id="WP_340196378.1">
    <property type="nucleotide sequence ID" value="NZ_JBBKAP010000027.1"/>
</dbReference>
<keyword evidence="1" id="KW-0472">Membrane</keyword>
<feature type="transmembrane region" description="Helical" evidence="1">
    <location>
        <begin position="15"/>
        <end position="34"/>
    </location>
</feature>
<feature type="transmembrane region" description="Helical" evidence="1">
    <location>
        <begin position="172"/>
        <end position="189"/>
    </location>
</feature>
<sequence>MTAPVYEPPRGRNSYLAYVACCAIGIVLVVWRYVDLLVRSVGSGTVSVPVRMTATSDVPQPPGGATVTADHLVLRAPIADVPAGAIGCIRVGDALEVLLVSALIALVAAVAWKISRGGLFDRSTTRILDWLAAAVLVAGFVPQFVRRMGWNWVVSGLGWDGHLPTPDVDHQFVPVYLGLLVVICFRFALTASQRMVRDQSGLV</sequence>
<organism evidence="2 3">
    <name type="scientific">Curtobacterium citreum</name>
    <dbReference type="NCBI Taxonomy" id="2036"/>
    <lineage>
        <taxon>Bacteria</taxon>
        <taxon>Bacillati</taxon>
        <taxon>Actinomycetota</taxon>
        <taxon>Actinomycetes</taxon>
        <taxon>Micrococcales</taxon>
        <taxon>Microbacteriaceae</taxon>
        <taxon>Curtobacterium</taxon>
    </lineage>
</organism>
<gene>
    <name evidence="2" type="ORF">WMN62_04310</name>
</gene>
<reference evidence="2 3" key="1">
    <citation type="submission" date="2024-03" db="EMBL/GenBank/DDBJ databases">
        <title>Whole genomes of four grape xylem sap localized bacterial endophytes.</title>
        <authorList>
            <person name="Kumar G."/>
            <person name="Savka M.A."/>
        </authorList>
    </citation>
    <scope>NUCLEOTIDE SEQUENCE [LARGE SCALE GENOMIC DNA]</scope>
    <source>
        <strain evidence="2 3">RIT_GXS8</strain>
    </source>
</reference>
<dbReference type="EMBL" id="JBBLYY010000026">
    <property type="protein sequence ID" value="MEK0170685.1"/>
    <property type="molecule type" value="Genomic_DNA"/>
</dbReference>
<feature type="transmembrane region" description="Helical" evidence="1">
    <location>
        <begin position="127"/>
        <end position="145"/>
    </location>
</feature>
<evidence type="ECO:0000313" key="3">
    <source>
        <dbReference type="Proteomes" id="UP001370299"/>
    </source>
</evidence>
<evidence type="ECO:0000256" key="1">
    <source>
        <dbReference type="SAM" id="Phobius"/>
    </source>
</evidence>